<evidence type="ECO:0000256" key="4">
    <source>
        <dbReference type="ARBA" id="ARBA00023002"/>
    </source>
</evidence>
<gene>
    <name evidence="7" type="ORF">N7G274_000303</name>
</gene>
<dbReference type="Pfam" id="PF01565">
    <property type="entry name" value="FAD_binding_4"/>
    <property type="match status" value="1"/>
</dbReference>
<keyword evidence="3" id="KW-0274">FAD</keyword>
<dbReference type="SUPFAM" id="SSF56176">
    <property type="entry name" value="FAD-binding/transporter-associated domain-like"/>
    <property type="match status" value="1"/>
</dbReference>
<accession>A0ABR4AU49</accession>
<sequence length="511" mass="55259">MFSKLLLTLATFLALTIASALPPTLKRTPNDYTPLSPSPVTVQQELGSCLAKNASLHFPSSPNFHNYTQRWSAAVDPDFAVVVIPAVDRDVSCTVKFANKHNLPFLTVNQAHGSASALSSVYNGIEIYISALDSIEIAHDGNSALMGGGTYQDQVVRYLAAHGKATATASCGCLGMMGPGLGGGFGKYQGYFGLVLDNIISMNVVLADGSMSTVSASSMPDLYWGMRGAGHNFGIVTSFNHKIYNEPVIDWFVETMIFTYDKLEAFWENLNALGANGTQPVGLVTYATYAMSPEISKTAPVIILSFQFAGTKAQAEPLYAPFLALNPVVATNVTVPYAGLAHATGAGVDDAICAKGLSWKPFPVGLQVYNITTNRAIYNLFSRMVSENPAFNNSVVQFEGYSMQAVKAVDPASTAYAHRDDNLLVSYSPVYPPEHSLDPIADTYGRQARAIFHAGDAPGRPLNTYTNYASSDETPEQMYGYEPWRLARLRALKKKYDPEGRFNFYAPVNSS</sequence>
<evidence type="ECO:0000256" key="1">
    <source>
        <dbReference type="ARBA" id="ARBA00005466"/>
    </source>
</evidence>
<reference evidence="7 8" key="1">
    <citation type="submission" date="2024-09" db="EMBL/GenBank/DDBJ databases">
        <title>Rethinking Asexuality: The Enigmatic Case of Functional Sexual Genes in Lepraria (Stereocaulaceae).</title>
        <authorList>
            <person name="Doellman M."/>
            <person name="Sun Y."/>
            <person name="Barcenas-Pena A."/>
            <person name="Lumbsch H.T."/>
            <person name="Grewe F."/>
        </authorList>
    </citation>
    <scope>NUCLEOTIDE SEQUENCE [LARGE SCALE GENOMIC DNA]</scope>
    <source>
        <strain evidence="7 8">Mercado 3170</strain>
    </source>
</reference>
<evidence type="ECO:0000256" key="3">
    <source>
        <dbReference type="ARBA" id="ARBA00022827"/>
    </source>
</evidence>
<dbReference type="Gene3D" id="3.40.462.20">
    <property type="match status" value="1"/>
</dbReference>
<feature type="chain" id="PRO_5047248303" description="FAD-binding PCMH-type domain-containing protein" evidence="5">
    <location>
        <begin position="21"/>
        <end position="511"/>
    </location>
</feature>
<evidence type="ECO:0000256" key="2">
    <source>
        <dbReference type="ARBA" id="ARBA00022630"/>
    </source>
</evidence>
<keyword evidence="2" id="KW-0285">Flavoprotein</keyword>
<dbReference type="PANTHER" id="PTHR42973:SF8">
    <property type="entry name" value="FAD-BINDING PCMH-TYPE DOMAIN-CONTAINING PROTEIN"/>
    <property type="match status" value="1"/>
</dbReference>
<dbReference type="InterPro" id="IPR012951">
    <property type="entry name" value="BBE"/>
</dbReference>
<keyword evidence="8" id="KW-1185">Reference proteome</keyword>
<dbReference type="InterPro" id="IPR006094">
    <property type="entry name" value="Oxid_FAD_bind_N"/>
</dbReference>
<dbReference type="PROSITE" id="PS51387">
    <property type="entry name" value="FAD_PCMH"/>
    <property type="match status" value="1"/>
</dbReference>
<comment type="caution">
    <text evidence="7">The sequence shown here is derived from an EMBL/GenBank/DDBJ whole genome shotgun (WGS) entry which is preliminary data.</text>
</comment>
<evidence type="ECO:0000259" key="6">
    <source>
        <dbReference type="PROSITE" id="PS51387"/>
    </source>
</evidence>
<keyword evidence="4" id="KW-0560">Oxidoreductase</keyword>
<dbReference type="Gene3D" id="3.30.43.10">
    <property type="entry name" value="Uridine Diphospho-n-acetylenolpyruvylglucosamine Reductase, domain 2"/>
    <property type="match status" value="1"/>
</dbReference>
<dbReference type="InterPro" id="IPR016167">
    <property type="entry name" value="FAD-bd_PCMH_sub1"/>
</dbReference>
<comment type="similarity">
    <text evidence="1">Belongs to the oxygen-dependent FAD-linked oxidoreductase family.</text>
</comment>
<evidence type="ECO:0000313" key="7">
    <source>
        <dbReference type="EMBL" id="KAL2048392.1"/>
    </source>
</evidence>
<evidence type="ECO:0000313" key="8">
    <source>
        <dbReference type="Proteomes" id="UP001590950"/>
    </source>
</evidence>
<keyword evidence="5" id="KW-0732">Signal</keyword>
<dbReference type="EMBL" id="JBEFKJ010000001">
    <property type="protein sequence ID" value="KAL2048392.1"/>
    <property type="molecule type" value="Genomic_DNA"/>
</dbReference>
<dbReference type="Gene3D" id="3.30.465.10">
    <property type="match status" value="1"/>
</dbReference>
<name>A0ABR4AU49_9LECA</name>
<dbReference type="Proteomes" id="UP001590950">
    <property type="component" value="Unassembled WGS sequence"/>
</dbReference>
<dbReference type="InterPro" id="IPR050416">
    <property type="entry name" value="FAD-linked_Oxidoreductase"/>
</dbReference>
<dbReference type="InterPro" id="IPR016166">
    <property type="entry name" value="FAD-bd_PCMH"/>
</dbReference>
<organism evidence="7 8">
    <name type="scientific">Stereocaulon virgatum</name>
    <dbReference type="NCBI Taxonomy" id="373712"/>
    <lineage>
        <taxon>Eukaryota</taxon>
        <taxon>Fungi</taxon>
        <taxon>Dikarya</taxon>
        <taxon>Ascomycota</taxon>
        <taxon>Pezizomycotina</taxon>
        <taxon>Lecanoromycetes</taxon>
        <taxon>OSLEUM clade</taxon>
        <taxon>Lecanoromycetidae</taxon>
        <taxon>Lecanorales</taxon>
        <taxon>Lecanorineae</taxon>
        <taxon>Stereocaulaceae</taxon>
        <taxon>Stereocaulon</taxon>
    </lineage>
</organism>
<protein>
    <recommendedName>
        <fullName evidence="6">FAD-binding PCMH-type domain-containing protein</fullName>
    </recommendedName>
</protein>
<dbReference type="Pfam" id="PF08031">
    <property type="entry name" value="BBE"/>
    <property type="match status" value="1"/>
</dbReference>
<dbReference type="InterPro" id="IPR016169">
    <property type="entry name" value="FAD-bd_PCMH_sub2"/>
</dbReference>
<feature type="signal peptide" evidence="5">
    <location>
        <begin position="1"/>
        <end position="20"/>
    </location>
</feature>
<feature type="domain" description="FAD-binding PCMH-type" evidence="6">
    <location>
        <begin position="75"/>
        <end position="246"/>
    </location>
</feature>
<dbReference type="PANTHER" id="PTHR42973">
    <property type="entry name" value="BINDING OXIDOREDUCTASE, PUTATIVE (AFU_ORTHOLOGUE AFUA_1G17690)-RELATED"/>
    <property type="match status" value="1"/>
</dbReference>
<evidence type="ECO:0000256" key="5">
    <source>
        <dbReference type="SAM" id="SignalP"/>
    </source>
</evidence>
<proteinExistence type="inferred from homology"/>
<dbReference type="InterPro" id="IPR036318">
    <property type="entry name" value="FAD-bd_PCMH-like_sf"/>
</dbReference>